<sequence length="510" mass="51820">MIAPITTVFLSLLAFVAAQADTDGATDSASAFVFAPTSTASVPTGTPSSNGPLPAPMTPVIASSESNLNMPTSSPSATPSLSSPSFAFAPTTASEAESSPSFAFAPTTTSEAESSPSFAFAPTTASEAESSPSFAFAPTTASEAESSPSFAFAPTTSSMEFSFQPQTQSQSLQTSAPPPQNPATTQTPEPQTSDKQNTAIIASSETHLEQPTTTPEFTYAPSTTPTTPAGGVLATTSIMSFTYNPPPPASTPTTPGNPVEQHPKIEQPGSSLLAPSPIIASTQTYLAQPSKSTITASRNYKTIHVTQASNGNFLYGSHTLTNGAEITQGANPKFPTQIIELQSSSQLVIENASTTRTQDLPGGHLAVPTTLTVRPLPPAYGTQSIPGGGYTLTVRPLPPAYGTQSIPGGGYILSAAAEQEFVTLNGHTIAVNSIPVPTEKAITYKSHTVSMGGLTLAAQPTATATAKSSAGGAEPSESSKPKMADSGVGRVSVVGSVVGVVGGAFVALML</sequence>
<keyword evidence="2" id="KW-0732">Signal</keyword>
<feature type="compositionally biased region" description="Polar residues" evidence="1">
    <location>
        <begin position="39"/>
        <end position="51"/>
    </location>
</feature>
<evidence type="ECO:0000256" key="2">
    <source>
        <dbReference type="SAM" id="SignalP"/>
    </source>
</evidence>
<feature type="compositionally biased region" description="Polar residues" evidence="1">
    <location>
        <begin position="61"/>
        <end position="70"/>
    </location>
</feature>
<feature type="compositionally biased region" description="Low complexity" evidence="1">
    <location>
        <begin position="71"/>
        <end position="175"/>
    </location>
</feature>
<evidence type="ECO:0000256" key="1">
    <source>
        <dbReference type="SAM" id="MobiDB-lite"/>
    </source>
</evidence>
<evidence type="ECO:0000313" key="4">
    <source>
        <dbReference type="Proteomes" id="UP000070133"/>
    </source>
</evidence>
<evidence type="ECO:0000313" key="3">
    <source>
        <dbReference type="EMBL" id="KXT06021.1"/>
    </source>
</evidence>
<organism evidence="3 4">
    <name type="scientific">Pseudocercospora eumusae</name>
    <dbReference type="NCBI Taxonomy" id="321146"/>
    <lineage>
        <taxon>Eukaryota</taxon>
        <taxon>Fungi</taxon>
        <taxon>Dikarya</taxon>
        <taxon>Ascomycota</taxon>
        <taxon>Pezizomycotina</taxon>
        <taxon>Dothideomycetes</taxon>
        <taxon>Dothideomycetidae</taxon>
        <taxon>Mycosphaerellales</taxon>
        <taxon>Mycosphaerellaceae</taxon>
        <taxon>Pseudocercospora</taxon>
    </lineage>
</organism>
<dbReference type="Proteomes" id="UP000070133">
    <property type="component" value="Unassembled WGS sequence"/>
</dbReference>
<feature type="region of interest" description="Disordered" evidence="1">
    <location>
        <begin position="465"/>
        <end position="486"/>
    </location>
</feature>
<evidence type="ECO:0008006" key="5">
    <source>
        <dbReference type="Google" id="ProtNLM"/>
    </source>
</evidence>
<feature type="region of interest" description="Disordered" evidence="1">
    <location>
        <begin position="244"/>
        <end position="264"/>
    </location>
</feature>
<protein>
    <recommendedName>
        <fullName evidence="5">REJ domain-containing protein</fullName>
    </recommendedName>
</protein>
<comment type="caution">
    <text evidence="3">The sequence shown here is derived from an EMBL/GenBank/DDBJ whole genome shotgun (WGS) entry which is preliminary data.</text>
</comment>
<accession>A0A139HU73</accession>
<feature type="chain" id="PRO_5007806793" description="REJ domain-containing protein" evidence="2">
    <location>
        <begin position="19"/>
        <end position="510"/>
    </location>
</feature>
<feature type="compositionally biased region" description="Low complexity" evidence="1">
    <location>
        <begin position="182"/>
        <end position="193"/>
    </location>
</feature>
<dbReference type="EMBL" id="LFZN01000008">
    <property type="protein sequence ID" value="KXT06021.1"/>
    <property type="molecule type" value="Genomic_DNA"/>
</dbReference>
<reference evidence="3 4" key="1">
    <citation type="submission" date="2015-07" db="EMBL/GenBank/DDBJ databases">
        <title>Comparative genomics of the Sigatoka disease complex on banana suggests a link between parallel evolutionary changes in Pseudocercospora fijiensis and Pseudocercospora eumusae and increased virulence on the banana host.</title>
        <authorList>
            <person name="Chang T.-C."/>
            <person name="Salvucci A."/>
            <person name="Crous P.W."/>
            <person name="Stergiopoulos I."/>
        </authorList>
    </citation>
    <scope>NUCLEOTIDE SEQUENCE [LARGE SCALE GENOMIC DNA]</scope>
    <source>
        <strain evidence="3 4">CBS 114824</strain>
    </source>
</reference>
<dbReference type="AlphaFoldDB" id="A0A139HU73"/>
<dbReference type="OrthoDB" id="3642826at2759"/>
<gene>
    <name evidence="3" type="ORF">AC578_1313</name>
</gene>
<dbReference type="STRING" id="321146.A0A139HU73"/>
<name>A0A139HU73_9PEZI</name>
<feature type="compositionally biased region" description="Low complexity" evidence="1">
    <location>
        <begin position="465"/>
        <end position="476"/>
    </location>
</feature>
<keyword evidence="4" id="KW-1185">Reference proteome</keyword>
<feature type="region of interest" description="Disordered" evidence="1">
    <location>
        <begin position="39"/>
        <end position="228"/>
    </location>
</feature>
<proteinExistence type="predicted"/>
<feature type="signal peptide" evidence="2">
    <location>
        <begin position="1"/>
        <end position="18"/>
    </location>
</feature>
<feature type="compositionally biased region" description="Polar residues" evidence="1">
    <location>
        <begin position="194"/>
        <end position="216"/>
    </location>
</feature>